<gene>
    <name evidence="6" type="ORF">DMP08_00180</name>
</gene>
<dbReference type="SUPFAM" id="SSF46785">
    <property type="entry name" value="Winged helix' DNA-binding domain"/>
    <property type="match status" value="1"/>
</dbReference>
<dbReference type="InterPro" id="IPR036390">
    <property type="entry name" value="WH_DNA-bd_sf"/>
</dbReference>
<evidence type="ECO:0000256" key="3">
    <source>
        <dbReference type="ARBA" id="ARBA00023163"/>
    </source>
</evidence>
<dbReference type="Pfam" id="PF00392">
    <property type="entry name" value="GntR"/>
    <property type="match status" value="1"/>
</dbReference>
<dbReference type="Gene3D" id="1.10.10.10">
    <property type="entry name" value="Winged helix-like DNA-binding domain superfamily/Winged helix DNA-binding domain"/>
    <property type="match status" value="1"/>
</dbReference>
<dbReference type="GO" id="GO:0003700">
    <property type="term" value="F:DNA-binding transcription factor activity"/>
    <property type="evidence" value="ECO:0007669"/>
    <property type="project" value="InterPro"/>
</dbReference>
<evidence type="ECO:0000256" key="4">
    <source>
        <dbReference type="SAM" id="MobiDB-lite"/>
    </source>
</evidence>
<evidence type="ECO:0000313" key="6">
    <source>
        <dbReference type="EMBL" id="RNL48918.1"/>
    </source>
</evidence>
<protein>
    <submittedName>
        <fullName evidence="6">GntR family transcriptional regulator</fullName>
    </submittedName>
</protein>
<dbReference type="InterPro" id="IPR036388">
    <property type="entry name" value="WH-like_DNA-bd_sf"/>
</dbReference>
<keyword evidence="7" id="KW-1185">Reference proteome</keyword>
<keyword evidence="1" id="KW-0805">Transcription regulation</keyword>
<evidence type="ECO:0000259" key="5">
    <source>
        <dbReference type="PROSITE" id="PS50949"/>
    </source>
</evidence>
<dbReference type="SMART" id="SM00345">
    <property type="entry name" value="HTH_GNTR"/>
    <property type="match status" value="1"/>
</dbReference>
<name>A0A3N0BKH6_9ACTN</name>
<dbReference type="PROSITE" id="PS50949">
    <property type="entry name" value="HTH_GNTR"/>
    <property type="match status" value="1"/>
</dbReference>
<evidence type="ECO:0000256" key="2">
    <source>
        <dbReference type="ARBA" id="ARBA00023125"/>
    </source>
</evidence>
<dbReference type="InterPro" id="IPR000524">
    <property type="entry name" value="Tscrpt_reg_HTH_GntR"/>
</dbReference>
<accession>A0A3N0BKH6</accession>
<dbReference type="RefSeq" id="WP_123190999.1">
    <property type="nucleotide sequence ID" value="NZ_QICD01000001.1"/>
</dbReference>
<feature type="region of interest" description="Disordered" evidence="4">
    <location>
        <begin position="128"/>
        <end position="148"/>
    </location>
</feature>
<comment type="caution">
    <text evidence="6">The sequence shown here is derived from an EMBL/GenBank/DDBJ whole genome shotgun (WGS) entry which is preliminary data.</text>
</comment>
<feature type="compositionally biased region" description="Basic and acidic residues" evidence="4">
    <location>
        <begin position="133"/>
        <end position="148"/>
    </location>
</feature>
<proteinExistence type="predicted"/>
<dbReference type="EMBL" id="QICD01000001">
    <property type="protein sequence ID" value="RNL48918.1"/>
    <property type="molecule type" value="Genomic_DNA"/>
</dbReference>
<evidence type="ECO:0000313" key="7">
    <source>
        <dbReference type="Proteomes" id="UP000278632"/>
    </source>
</evidence>
<feature type="domain" description="HTH gntR-type" evidence="5">
    <location>
        <begin position="12"/>
        <end position="80"/>
    </location>
</feature>
<organism evidence="6 7">
    <name type="scientific">Paraeggerthella hongkongensis</name>
    <dbReference type="NCBI Taxonomy" id="230658"/>
    <lineage>
        <taxon>Bacteria</taxon>
        <taxon>Bacillati</taxon>
        <taxon>Actinomycetota</taxon>
        <taxon>Coriobacteriia</taxon>
        <taxon>Eggerthellales</taxon>
        <taxon>Eggerthellaceae</taxon>
        <taxon>Paraeggerthella</taxon>
    </lineage>
</organism>
<dbReference type="CDD" id="cd07377">
    <property type="entry name" value="WHTH_GntR"/>
    <property type="match status" value="1"/>
</dbReference>
<dbReference type="GO" id="GO:0003677">
    <property type="term" value="F:DNA binding"/>
    <property type="evidence" value="ECO:0007669"/>
    <property type="project" value="UniProtKB-KW"/>
</dbReference>
<reference evidence="7" key="1">
    <citation type="submission" date="2018-05" db="EMBL/GenBank/DDBJ databases">
        <title>Genome Sequencing of selected type strains of the family Eggerthellaceae.</title>
        <authorList>
            <person name="Danylec N."/>
            <person name="Stoll D.A."/>
            <person name="Doetsch A."/>
            <person name="Huch M."/>
        </authorList>
    </citation>
    <scope>NUCLEOTIDE SEQUENCE [LARGE SCALE GENOMIC DNA]</scope>
    <source>
        <strain evidence="7">DSM 16106</strain>
    </source>
</reference>
<keyword evidence="3" id="KW-0804">Transcription</keyword>
<keyword evidence="2" id="KW-0238">DNA-binding</keyword>
<evidence type="ECO:0000256" key="1">
    <source>
        <dbReference type="ARBA" id="ARBA00023015"/>
    </source>
</evidence>
<dbReference type="Proteomes" id="UP000278632">
    <property type="component" value="Unassembled WGS sequence"/>
</dbReference>
<sequence length="148" mass="16666">MALFEIDESSGLPVWVQLRNRFVYLIKTGHYNPGDQLPSVRTLAAEAAINYNTVSKVYVNLEHDGYVESVRGRGVFVRDIGGLAADDVRSIADTEIEESIKRCLALGMTIDEVMLRMIDVAHKIQRETGSSDSMRRGLYEKSQREKTD</sequence>
<dbReference type="PANTHER" id="PTHR38445:SF9">
    <property type="entry name" value="HTH-TYPE TRANSCRIPTIONAL REPRESSOR YTRA"/>
    <property type="match status" value="1"/>
</dbReference>
<dbReference type="PANTHER" id="PTHR38445">
    <property type="entry name" value="HTH-TYPE TRANSCRIPTIONAL REPRESSOR YTRA"/>
    <property type="match status" value="1"/>
</dbReference>
<dbReference type="OrthoDB" id="4307011at2"/>
<dbReference type="AlphaFoldDB" id="A0A3N0BKH6"/>